<feature type="signal peptide" evidence="1">
    <location>
        <begin position="1"/>
        <end position="30"/>
    </location>
</feature>
<proteinExistence type="predicted"/>
<dbReference type="PANTHER" id="PTHR45828">
    <property type="entry name" value="CYTOCHROME B561/FERRIC REDUCTASE TRANSMEMBRANE"/>
    <property type="match status" value="1"/>
</dbReference>
<sequence length="170" mass="18394">MKFPAIQLKVAYRFACVLLTVALCAVPTLSFSAGAPNGACDDMIPQHHTDPQKSAAPYQIILSKKQINAGEGVTINVQAPRKQSRETRVGETPVGAFDVPPNNNYIQNLDCGNSKASAITHNNIENAPNAITFNWIAPKGLSEQARVYCTIALNGGVFWVKHTSDFLKVN</sequence>
<reference evidence="3" key="2">
    <citation type="submission" date="2020-05" db="UniProtKB">
        <authorList>
            <consortium name="EnsemblMetazoa"/>
        </authorList>
    </citation>
    <scope>IDENTIFICATION</scope>
    <source>
        <strain evidence="3">MINIMUS1</strain>
    </source>
</reference>
<feature type="chain" id="PRO_5008140209" evidence="1">
    <location>
        <begin position="31"/>
        <end position="170"/>
    </location>
</feature>
<dbReference type="VEuPathDB" id="VectorBase:AMIN001092"/>
<evidence type="ECO:0000259" key="2">
    <source>
        <dbReference type="PROSITE" id="PS51019"/>
    </source>
</evidence>
<dbReference type="AlphaFoldDB" id="A0A182VSQ2"/>
<name>A0A182VSQ2_9DIPT</name>
<dbReference type="Gene3D" id="2.60.40.4060">
    <property type="entry name" value="Reeler domain"/>
    <property type="match status" value="1"/>
</dbReference>
<dbReference type="Proteomes" id="UP000075920">
    <property type="component" value="Unassembled WGS sequence"/>
</dbReference>
<accession>A0A182VSQ2</accession>
<dbReference type="InterPro" id="IPR042307">
    <property type="entry name" value="Reeler_sf"/>
</dbReference>
<dbReference type="GO" id="GO:0016020">
    <property type="term" value="C:membrane"/>
    <property type="evidence" value="ECO:0007669"/>
    <property type="project" value="TreeGrafter"/>
</dbReference>
<dbReference type="PROSITE" id="PS51019">
    <property type="entry name" value="REELIN"/>
    <property type="match status" value="1"/>
</dbReference>
<organism evidence="3 4">
    <name type="scientific">Anopheles minimus</name>
    <dbReference type="NCBI Taxonomy" id="112268"/>
    <lineage>
        <taxon>Eukaryota</taxon>
        <taxon>Metazoa</taxon>
        <taxon>Ecdysozoa</taxon>
        <taxon>Arthropoda</taxon>
        <taxon>Hexapoda</taxon>
        <taxon>Insecta</taxon>
        <taxon>Pterygota</taxon>
        <taxon>Neoptera</taxon>
        <taxon>Endopterygota</taxon>
        <taxon>Diptera</taxon>
        <taxon>Nematocera</taxon>
        <taxon>Culicoidea</taxon>
        <taxon>Culicidae</taxon>
        <taxon>Anophelinae</taxon>
        <taxon>Anopheles</taxon>
    </lineage>
</organism>
<evidence type="ECO:0000313" key="3">
    <source>
        <dbReference type="EnsemblMetazoa" id="AMIN001092-PA"/>
    </source>
</evidence>
<keyword evidence="1" id="KW-0732">Signal</keyword>
<evidence type="ECO:0000313" key="4">
    <source>
        <dbReference type="Proteomes" id="UP000075920"/>
    </source>
</evidence>
<feature type="domain" description="Reelin" evidence="2">
    <location>
        <begin position="17"/>
        <end position="170"/>
    </location>
</feature>
<reference evidence="4" key="1">
    <citation type="submission" date="2013-03" db="EMBL/GenBank/DDBJ databases">
        <title>The Genome Sequence of Anopheles minimus MINIMUS1.</title>
        <authorList>
            <consortium name="The Broad Institute Genomics Platform"/>
            <person name="Neafsey D.E."/>
            <person name="Walton C."/>
            <person name="Walker B."/>
            <person name="Young S.K."/>
            <person name="Zeng Q."/>
            <person name="Gargeya S."/>
            <person name="Fitzgerald M."/>
            <person name="Haas B."/>
            <person name="Abouelleil A."/>
            <person name="Allen A.W."/>
            <person name="Alvarado L."/>
            <person name="Arachchi H.M."/>
            <person name="Berlin A.M."/>
            <person name="Chapman S.B."/>
            <person name="Gainer-Dewar J."/>
            <person name="Goldberg J."/>
            <person name="Griggs A."/>
            <person name="Gujja S."/>
            <person name="Hansen M."/>
            <person name="Howarth C."/>
            <person name="Imamovic A."/>
            <person name="Ireland A."/>
            <person name="Larimer J."/>
            <person name="McCowan C."/>
            <person name="Murphy C."/>
            <person name="Pearson M."/>
            <person name="Poon T.W."/>
            <person name="Priest M."/>
            <person name="Roberts A."/>
            <person name="Saif S."/>
            <person name="Shea T."/>
            <person name="Sisk P."/>
            <person name="Sykes S."/>
            <person name="Wortman J."/>
            <person name="Nusbaum C."/>
            <person name="Birren B."/>
        </authorList>
    </citation>
    <scope>NUCLEOTIDE SEQUENCE [LARGE SCALE GENOMIC DNA]</scope>
    <source>
        <strain evidence="4">MINIMUS1</strain>
    </source>
</reference>
<dbReference type="STRING" id="112268.A0A182VSQ2"/>
<dbReference type="EnsemblMetazoa" id="AMIN001092-RA">
    <property type="protein sequence ID" value="AMIN001092-PA"/>
    <property type="gene ID" value="AMIN001092"/>
</dbReference>
<protein>
    <submittedName>
        <fullName evidence="3">Reelin domain-containing protein</fullName>
    </submittedName>
</protein>
<dbReference type="InterPro" id="IPR051237">
    <property type="entry name" value="Ferric-chelate_Red/DefProt"/>
</dbReference>
<dbReference type="CDD" id="cd08544">
    <property type="entry name" value="Reeler"/>
    <property type="match status" value="1"/>
</dbReference>
<dbReference type="InterPro" id="IPR002861">
    <property type="entry name" value="Reeler_dom"/>
</dbReference>
<dbReference type="Pfam" id="PF02014">
    <property type="entry name" value="Reeler"/>
    <property type="match status" value="1"/>
</dbReference>
<dbReference type="PANTHER" id="PTHR45828:SF33">
    <property type="entry name" value="DOMON DOMAIN-CONTAINING PROTEIN"/>
    <property type="match status" value="1"/>
</dbReference>
<keyword evidence="4" id="KW-1185">Reference proteome</keyword>
<evidence type="ECO:0000256" key="1">
    <source>
        <dbReference type="SAM" id="SignalP"/>
    </source>
</evidence>